<sequence>MLYKKVRFVLTEVLICTQGGQLSTGHKAMPHKTMWSLLVLLFLLRLCRPAECAPAPPDRDEFSHHDIEQTLLEWERAAGASSSWQGHPDLAHTPSTGSKVGQAFQGPGFAAIETPGGSDELLHAVMQFTSKDHPPFPREASGYIDEKPGPASYIAQLMPPEHSQDDASAIEPVYTGSGVLGGGIPYESSSAFPAPSAEPFLDVHRLHGKRLYQIDKNRQLYRPRVPDAILELPPFTLHGEWAERRGGDRPGDADLRQLISETYFLGKLRWTVSDVDKALFKAASGRIRAWNYLLPSVPANWPRNDPVHPLWMEPIRISRYKTRAPANPETLTGIRAEIAGKDVMLVWDMPQPSEFANVPVTRLLGVGWVEREDYHQVEIHLRRLISTWGRPLTEYHVRPAN</sequence>
<name>A0A317XIF4_9BASI</name>
<dbReference type="AlphaFoldDB" id="A0A317XIF4"/>
<proteinExistence type="predicted"/>
<evidence type="ECO:0000313" key="3">
    <source>
        <dbReference type="Proteomes" id="UP000246740"/>
    </source>
</evidence>
<feature type="region of interest" description="Disordered" evidence="1">
    <location>
        <begin position="82"/>
        <end position="116"/>
    </location>
</feature>
<accession>A0A317XIF4</accession>
<evidence type="ECO:0000256" key="1">
    <source>
        <dbReference type="SAM" id="MobiDB-lite"/>
    </source>
</evidence>
<dbReference type="Proteomes" id="UP000246740">
    <property type="component" value="Unassembled WGS sequence"/>
</dbReference>
<keyword evidence="3" id="KW-1185">Reference proteome</keyword>
<gene>
    <name evidence="2" type="ORF">BCV70DRAFT_47936</name>
</gene>
<dbReference type="InParanoid" id="A0A317XIF4"/>
<organism evidence="2 3">
    <name type="scientific">Testicularia cyperi</name>
    <dbReference type="NCBI Taxonomy" id="1882483"/>
    <lineage>
        <taxon>Eukaryota</taxon>
        <taxon>Fungi</taxon>
        <taxon>Dikarya</taxon>
        <taxon>Basidiomycota</taxon>
        <taxon>Ustilaginomycotina</taxon>
        <taxon>Ustilaginomycetes</taxon>
        <taxon>Ustilaginales</taxon>
        <taxon>Anthracoideaceae</taxon>
        <taxon>Testicularia</taxon>
    </lineage>
</organism>
<protein>
    <submittedName>
        <fullName evidence="2">Uncharacterized protein</fullName>
    </submittedName>
</protein>
<reference evidence="2 3" key="1">
    <citation type="journal article" date="2018" name="Mol. Biol. Evol.">
        <title>Broad Genomic Sampling Reveals a Smut Pathogenic Ancestry of the Fungal Clade Ustilaginomycotina.</title>
        <authorList>
            <person name="Kijpornyongpan T."/>
            <person name="Mondo S.J."/>
            <person name="Barry K."/>
            <person name="Sandor L."/>
            <person name="Lee J."/>
            <person name="Lipzen A."/>
            <person name="Pangilinan J."/>
            <person name="LaButti K."/>
            <person name="Hainaut M."/>
            <person name="Henrissat B."/>
            <person name="Grigoriev I.V."/>
            <person name="Spatafora J.W."/>
            <person name="Aime M.C."/>
        </authorList>
    </citation>
    <scope>NUCLEOTIDE SEQUENCE [LARGE SCALE GENOMIC DNA]</scope>
    <source>
        <strain evidence="2 3">MCA 3645</strain>
    </source>
</reference>
<dbReference type="EMBL" id="KZ819204">
    <property type="protein sequence ID" value="PWY97597.1"/>
    <property type="molecule type" value="Genomic_DNA"/>
</dbReference>
<evidence type="ECO:0000313" key="2">
    <source>
        <dbReference type="EMBL" id="PWY97597.1"/>
    </source>
</evidence>